<dbReference type="InterPro" id="IPR003609">
    <property type="entry name" value="Pan_app"/>
</dbReference>
<feature type="domain" description="Apple" evidence="1">
    <location>
        <begin position="154"/>
        <end position="205"/>
    </location>
</feature>
<accession>A0AAE0E9U7</accession>
<proteinExistence type="predicted"/>
<name>A0AAE0E9U7_9ROSI</name>
<reference evidence="2" key="1">
    <citation type="journal article" date="2023" name="Plant J.">
        <title>Genome sequences and population genomics provide insights into the demographic history, inbreeding, and mutation load of two 'living fossil' tree species of Dipteronia.</title>
        <authorList>
            <person name="Feng Y."/>
            <person name="Comes H.P."/>
            <person name="Chen J."/>
            <person name="Zhu S."/>
            <person name="Lu R."/>
            <person name="Zhang X."/>
            <person name="Li P."/>
            <person name="Qiu J."/>
            <person name="Olsen K.M."/>
            <person name="Qiu Y."/>
        </authorList>
    </citation>
    <scope>NUCLEOTIDE SEQUENCE</scope>
    <source>
        <strain evidence="2">NBL</strain>
    </source>
</reference>
<organism evidence="2 3">
    <name type="scientific">Dipteronia sinensis</name>
    <dbReference type="NCBI Taxonomy" id="43782"/>
    <lineage>
        <taxon>Eukaryota</taxon>
        <taxon>Viridiplantae</taxon>
        <taxon>Streptophyta</taxon>
        <taxon>Embryophyta</taxon>
        <taxon>Tracheophyta</taxon>
        <taxon>Spermatophyta</taxon>
        <taxon>Magnoliopsida</taxon>
        <taxon>eudicotyledons</taxon>
        <taxon>Gunneridae</taxon>
        <taxon>Pentapetalae</taxon>
        <taxon>rosids</taxon>
        <taxon>malvids</taxon>
        <taxon>Sapindales</taxon>
        <taxon>Sapindaceae</taxon>
        <taxon>Hippocastanoideae</taxon>
        <taxon>Acereae</taxon>
        <taxon>Dipteronia</taxon>
    </lineage>
</organism>
<dbReference type="EMBL" id="JANJYJ010000004">
    <property type="protein sequence ID" value="KAK3220254.1"/>
    <property type="molecule type" value="Genomic_DNA"/>
</dbReference>
<sequence>MSDYQHWQQGRSGFALLPKGSEFTTCYSFAFSQWLNVKDGSSEYFKFNSGPETEECFAYLQTIDLHVAKSSTGGGGGGLNLARLKYNCTLSFLRLQIDGNLEIYTYYHKVDSGAWEGGVANSGCFDDNQCVACPSENGTLGWSKHWEAEKLNSCGVKDFHYYKLEGVDQFMSKYTRGNGIVKVEDCGKKCTSDCKCLGYFYHQET</sequence>
<evidence type="ECO:0000313" key="2">
    <source>
        <dbReference type="EMBL" id="KAK3220254.1"/>
    </source>
</evidence>
<comment type="caution">
    <text evidence="2">The sequence shown here is derived from an EMBL/GenBank/DDBJ whole genome shotgun (WGS) entry which is preliminary data.</text>
</comment>
<keyword evidence="3" id="KW-1185">Reference proteome</keyword>
<gene>
    <name evidence="2" type="ORF">Dsin_014224</name>
</gene>
<evidence type="ECO:0000313" key="3">
    <source>
        <dbReference type="Proteomes" id="UP001281410"/>
    </source>
</evidence>
<protein>
    <recommendedName>
        <fullName evidence="1">Apple domain-containing protein</fullName>
    </recommendedName>
</protein>
<dbReference type="AlphaFoldDB" id="A0AAE0E9U7"/>
<dbReference type="Proteomes" id="UP001281410">
    <property type="component" value="Unassembled WGS sequence"/>
</dbReference>
<evidence type="ECO:0000259" key="1">
    <source>
        <dbReference type="PROSITE" id="PS50948"/>
    </source>
</evidence>
<dbReference type="PROSITE" id="PS50948">
    <property type="entry name" value="PAN"/>
    <property type="match status" value="1"/>
</dbReference>